<feature type="transmembrane region" description="Helical" evidence="1">
    <location>
        <begin position="12"/>
        <end position="33"/>
    </location>
</feature>
<evidence type="ECO:0000313" key="2">
    <source>
        <dbReference type="EMBL" id="MBC9246815.1"/>
    </source>
</evidence>
<dbReference type="Proteomes" id="UP000608594">
    <property type="component" value="Unassembled WGS sequence"/>
</dbReference>
<evidence type="ECO:0008006" key="4">
    <source>
        <dbReference type="Google" id="ProtNLM"/>
    </source>
</evidence>
<gene>
    <name evidence="2" type="ORF">H4P12_08830</name>
</gene>
<keyword evidence="3" id="KW-1185">Reference proteome</keyword>
<evidence type="ECO:0000256" key="1">
    <source>
        <dbReference type="SAM" id="Phobius"/>
    </source>
</evidence>
<dbReference type="AlphaFoldDB" id="A0A926GMW9"/>
<keyword evidence="1" id="KW-1133">Transmembrane helix</keyword>
<protein>
    <recommendedName>
        <fullName evidence="4">Biopolymer transport protein ExbD</fullName>
    </recommendedName>
</protein>
<sequence length="131" mass="14433">MSLRLPQRTGRMRIDPAYAIVNIVLLLIFFFLVSGREQEIESQLQLAETTELPAGNAPPPTLEIISANNWILNGQPVRPELLAAALPADDQPIHLLIDRGANSGLLLQVLNRPELADRPIRLVTRRAGASE</sequence>
<accession>A0A926GMW9</accession>
<organism evidence="2 3">
    <name type="scientific">Paracoccus amoyensis</name>
    <dbReference type="NCBI Taxonomy" id="2760093"/>
    <lineage>
        <taxon>Bacteria</taxon>
        <taxon>Pseudomonadati</taxon>
        <taxon>Pseudomonadota</taxon>
        <taxon>Alphaproteobacteria</taxon>
        <taxon>Rhodobacterales</taxon>
        <taxon>Paracoccaceae</taxon>
        <taxon>Paracoccus</taxon>
    </lineage>
</organism>
<reference evidence="2" key="1">
    <citation type="submission" date="2020-08" db="EMBL/GenBank/DDBJ databases">
        <title>Paracoccus amoyensis sp. nov., isolated from the surface seawater at coast of Xiamen, Fujian.</title>
        <authorList>
            <person name="Lyu L."/>
        </authorList>
    </citation>
    <scope>NUCLEOTIDE SEQUENCE</scope>
    <source>
        <strain evidence="2">11-3</strain>
    </source>
</reference>
<name>A0A926GMW9_9RHOB</name>
<evidence type="ECO:0000313" key="3">
    <source>
        <dbReference type="Proteomes" id="UP000608594"/>
    </source>
</evidence>
<keyword evidence="1" id="KW-0472">Membrane</keyword>
<comment type="caution">
    <text evidence="2">The sequence shown here is derived from an EMBL/GenBank/DDBJ whole genome shotgun (WGS) entry which is preliminary data.</text>
</comment>
<dbReference type="EMBL" id="JACOQL010000002">
    <property type="protein sequence ID" value="MBC9246815.1"/>
    <property type="molecule type" value="Genomic_DNA"/>
</dbReference>
<proteinExistence type="predicted"/>
<dbReference type="RefSeq" id="WP_187793264.1">
    <property type="nucleotide sequence ID" value="NZ_JACOQL010000002.1"/>
</dbReference>
<keyword evidence="1" id="KW-0812">Transmembrane</keyword>